<dbReference type="Proteomes" id="UP001139981">
    <property type="component" value="Unassembled WGS sequence"/>
</dbReference>
<feature type="non-terminal residue" evidence="1">
    <location>
        <position position="246"/>
    </location>
</feature>
<keyword evidence="2" id="KW-1185">Reference proteome</keyword>
<evidence type="ECO:0000313" key="1">
    <source>
        <dbReference type="EMBL" id="KAJ2890183.1"/>
    </source>
</evidence>
<keyword evidence="1" id="KW-0762">Sugar transport</keyword>
<keyword evidence="1" id="KW-0813">Transport</keyword>
<dbReference type="EMBL" id="JANBVB010001468">
    <property type="protein sequence ID" value="KAJ2890183.1"/>
    <property type="molecule type" value="Genomic_DNA"/>
</dbReference>
<protein>
    <submittedName>
        <fullName evidence="1">Sugar transporter</fullName>
    </submittedName>
</protein>
<reference evidence="1" key="1">
    <citation type="submission" date="2022-07" db="EMBL/GenBank/DDBJ databases">
        <title>Phylogenomic reconstructions and comparative analyses of Kickxellomycotina fungi.</title>
        <authorList>
            <person name="Reynolds N.K."/>
            <person name="Stajich J.E."/>
            <person name="Barry K."/>
            <person name="Grigoriev I.V."/>
            <person name="Crous P."/>
            <person name="Smith M.E."/>
        </authorList>
    </citation>
    <scope>NUCLEOTIDE SEQUENCE</scope>
    <source>
        <strain evidence="1">CBS 190363</strain>
    </source>
</reference>
<comment type="caution">
    <text evidence="1">The sequence shown here is derived from an EMBL/GenBank/DDBJ whole genome shotgun (WGS) entry which is preliminary data.</text>
</comment>
<organism evidence="1 2">
    <name type="scientific">Coemansia aciculifera</name>
    <dbReference type="NCBI Taxonomy" id="417176"/>
    <lineage>
        <taxon>Eukaryota</taxon>
        <taxon>Fungi</taxon>
        <taxon>Fungi incertae sedis</taxon>
        <taxon>Zoopagomycota</taxon>
        <taxon>Kickxellomycotina</taxon>
        <taxon>Kickxellomycetes</taxon>
        <taxon>Kickxellales</taxon>
        <taxon>Kickxellaceae</taxon>
        <taxon>Coemansia</taxon>
    </lineage>
</organism>
<gene>
    <name evidence="1" type="primary">swt-4</name>
    <name evidence="1" type="ORF">IWW38_004272</name>
</gene>
<evidence type="ECO:0000313" key="2">
    <source>
        <dbReference type="Proteomes" id="UP001139981"/>
    </source>
</evidence>
<accession>A0ACC1LZ07</accession>
<proteinExistence type="predicted"/>
<name>A0ACC1LZ07_9FUNG</name>
<sequence>MTAVSVLAAAVTIAMFISQLSIVSELRRAAHRSRTIGSVGGSVPPILQFLVSFLSSILWLKYGLLKTDTTIIFVNIIGTIVASYILCCFWYYSAKRRYVETRFLFTVILGLLTIGYVDQSQGDAWAVDAFSMVCCLMSLVFLGSPLGQIGSVVRLRDASVLLPSVTALALANNVLWFVYGYVHNDAFMLFPNAIGSALCALQLGLIGYYGRAAAAATHINSNDLPMAAIISNNESERQKEEEEENG</sequence>